<sequence length="551" mass="60882">MADKSATAALLCPEDVDDALLAPGHLGELSRYLPVELVDAVVEEHRAVEQRRRLLPSRIGVYFVFALCLFPALGYRRVWSKLVCGLGRLCSVEPSEKALRCLRRRLGPGPFQALFSVVAGPLAQPSTPGVRYRRWRTVAFDACSAIKVPDSERNRAWLGRIQARLGWAGYPLLRLTTLCETGTRGLLGAVFGPTSEYETTYARQLLPLLDGSMLLLADRGYDANEFLADVAGTGAQFVIRITARRRPAVLAVLPDGSYLTRLGTLKARVIDATVTMKVDSGEETREHYRIATTLLDHRRDPAEVLVKLYRERWEIESAYYALRHTLQDGLVLRSKDRVGLEQQMWAQLTVYQLLRTARVDAVESQPGTDPDRASFTIALETAREQVVLAHAVTGTGDSGVLVGAIGRAVLAGLLPSRRPRTSPRIVKAGRSRYPSRPAESRPRQSRSITDLHVRLRAAPVSPPPLPTDPHADLRKAAAGLRPMGAGNRNRTFHLMAADPERSWRPREVATALGIHNTASFATQMSQWAAEGLLQKISYGTYMLADSWRSTS</sequence>
<keyword evidence="2" id="KW-0812">Transmembrane</keyword>
<evidence type="ECO:0000313" key="5">
    <source>
        <dbReference type="EMBL" id="GGW58173.1"/>
    </source>
</evidence>
<dbReference type="GO" id="GO:0004803">
    <property type="term" value="F:transposase activity"/>
    <property type="evidence" value="ECO:0007669"/>
    <property type="project" value="InterPro"/>
</dbReference>
<evidence type="ECO:0000256" key="2">
    <source>
        <dbReference type="SAM" id="Phobius"/>
    </source>
</evidence>
<keyword evidence="2" id="KW-1133">Transmembrane helix</keyword>
<dbReference type="AlphaFoldDB" id="A0A918JAD1"/>
<dbReference type="EMBL" id="BMUE01000008">
    <property type="protein sequence ID" value="GGW58173.1"/>
    <property type="molecule type" value="Genomic_DNA"/>
</dbReference>
<dbReference type="InterPro" id="IPR012337">
    <property type="entry name" value="RNaseH-like_sf"/>
</dbReference>
<evidence type="ECO:0000256" key="1">
    <source>
        <dbReference type="SAM" id="MobiDB-lite"/>
    </source>
</evidence>
<gene>
    <name evidence="5" type="ORF">GCM10010503_39000</name>
</gene>
<accession>A0A918JAD1</accession>
<name>A0A918JAD1_9ACTN</name>
<dbReference type="InterPro" id="IPR047952">
    <property type="entry name" value="Transpos_IS4"/>
</dbReference>
<dbReference type="Proteomes" id="UP000620224">
    <property type="component" value="Unassembled WGS sequence"/>
</dbReference>
<keyword evidence="6" id="KW-1185">Reference proteome</keyword>
<dbReference type="NCBIfam" id="NF033592">
    <property type="entry name" value="transpos_IS4_1"/>
    <property type="match status" value="1"/>
</dbReference>
<evidence type="ECO:0000259" key="3">
    <source>
        <dbReference type="Pfam" id="PF01609"/>
    </source>
</evidence>
<dbReference type="RefSeq" id="WP_190016596.1">
    <property type="nucleotide sequence ID" value="NZ_BMUE01000008.1"/>
</dbReference>
<dbReference type="InterPro" id="IPR024473">
    <property type="entry name" value="Transposases_IS4_N"/>
</dbReference>
<protein>
    <submittedName>
        <fullName evidence="5">Transposase</fullName>
    </submittedName>
</protein>
<dbReference type="SUPFAM" id="SSF53098">
    <property type="entry name" value="Ribonuclease H-like"/>
    <property type="match status" value="1"/>
</dbReference>
<dbReference type="PANTHER" id="PTHR37529">
    <property type="entry name" value="TRANSPOSASE INSG FOR INSERTION SEQUENCE ELEMENT IS4-RELATED"/>
    <property type="match status" value="1"/>
</dbReference>
<dbReference type="GO" id="GO:0006313">
    <property type="term" value="P:DNA transposition"/>
    <property type="evidence" value="ECO:0007669"/>
    <property type="project" value="InterPro"/>
</dbReference>
<dbReference type="PANTHER" id="PTHR37529:SF1">
    <property type="entry name" value="TRANSPOSASE INSG FOR INSERTION SEQUENCE ELEMENT IS4-RELATED"/>
    <property type="match status" value="1"/>
</dbReference>
<dbReference type="Pfam" id="PF01609">
    <property type="entry name" value="DDE_Tnp_1"/>
    <property type="match status" value="1"/>
</dbReference>
<keyword evidence="2" id="KW-0472">Membrane</keyword>
<dbReference type="GO" id="GO:0003677">
    <property type="term" value="F:DNA binding"/>
    <property type="evidence" value="ECO:0007669"/>
    <property type="project" value="InterPro"/>
</dbReference>
<feature type="domain" description="Transposase IS4-like" evidence="3">
    <location>
        <begin position="169"/>
        <end position="352"/>
    </location>
</feature>
<feature type="domain" description="Transposase IS4 N-terminal" evidence="4">
    <location>
        <begin position="24"/>
        <end position="115"/>
    </location>
</feature>
<evidence type="ECO:0000313" key="6">
    <source>
        <dbReference type="Proteomes" id="UP000620224"/>
    </source>
</evidence>
<dbReference type="InterPro" id="IPR002559">
    <property type="entry name" value="Transposase_11"/>
</dbReference>
<evidence type="ECO:0000259" key="4">
    <source>
        <dbReference type="Pfam" id="PF13006"/>
    </source>
</evidence>
<feature type="transmembrane region" description="Helical" evidence="2">
    <location>
        <begin position="59"/>
        <end position="79"/>
    </location>
</feature>
<feature type="region of interest" description="Disordered" evidence="1">
    <location>
        <begin position="419"/>
        <end position="447"/>
    </location>
</feature>
<reference evidence="5" key="2">
    <citation type="submission" date="2020-09" db="EMBL/GenBank/DDBJ databases">
        <authorList>
            <person name="Sun Q."/>
            <person name="Ohkuma M."/>
        </authorList>
    </citation>
    <scope>NUCLEOTIDE SEQUENCE</scope>
    <source>
        <strain evidence="5">JCM 4490</strain>
    </source>
</reference>
<comment type="caution">
    <text evidence="5">The sequence shown here is derived from an EMBL/GenBank/DDBJ whole genome shotgun (WGS) entry which is preliminary data.</text>
</comment>
<reference evidence="5" key="1">
    <citation type="journal article" date="2014" name="Int. J. Syst. Evol. Microbiol.">
        <title>Complete genome sequence of Corynebacterium casei LMG S-19264T (=DSM 44701T), isolated from a smear-ripened cheese.</title>
        <authorList>
            <consortium name="US DOE Joint Genome Institute (JGI-PGF)"/>
            <person name="Walter F."/>
            <person name="Albersmeier A."/>
            <person name="Kalinowski J."/>
            <person name="Ruckert C."/>
        </authorList>
    </citation>
    <scope>NUCLEOTIDE SEQUENCE</scope>
    <source>
        <strain evidence="5">JCM 4490</strain>
    </source>
</reference>
<dbReference type="Pfam" id="PF13006">
    <property type="entry name" value="Nterm_IS4"/>
    <property type="match status" value="1"/>
</dbReference>
<organism evidence="5 6">
    <name type="scientific">Streptomyces lucensis JCM 4490</name>
    <dbReference type="NCBI Taxonomy" id="1306176"/>
    <lineage>
        <taxon>Bacteria</taxon>
        <taxon>Bacillati</taxon>
        <taxon>Actinomycetota</taxon>
        <taxon>Actinomycetes</taxon>
        <taxon>Kitasatosporales</taxon>
        <taxon>Streptomycetaceae</taxon>
        <taxon>Streptomyces</taxon>
    </lineage>
</organism>
<proteinExistence type="predicted"/>